<reference evidence="1 2" key="1">
    <citation type="journal article" date="2021" name="Elife">
        <title>Chloroplast acquisition without the gene transfer in kleptoplastic sea slugs, Plakobranchus ocellatus.</title>
        <authorList>
            <person name="Maeda T."/>
            <person name="Takahashi S."/>
            <person name="Yoshida T."/>
            <person name="Shimamura S."/>
            <person name="Takaki Y."/>
            <person name="Nagai Y."/>
            <person name="Toyoda A."/>
            <person name="Suzuki Y."/>
            <person name="Arimoto A."/>
            <person name="Ishii H."/>
            <person name="Satoh N."/>
            <person name="Nishiyama T."/>
            <person name="Hasebe M."/>
            <person name="Maruyama T."/>
            <person name="Minagawa J."/>
            <person name="Obokata J."/>
            <person name="Shigenobu S."/>
        </authorList>
    </citation>
    <scope>NUCLEOTIDE SEQUENCE [LARGE SCALE GENOMIC DNA]</scope>
</reference>
<dbReference type="AlphaFoldDB" id="A0AAV3ZMU4"/>
<sequence length="112" mass="12504">MAPGPTSVHGIAVCLTSQRLATGLSGPAEEFSECCGLLSKRRPRVYNKERSNNKERLIQQEVPRNVTRDNSQFYWTLFLESRHQPLLGNSVLALFDHDPLPSNVGNPFVPVT</sequence>
<organism evidence="1 2">
    <name type="scientific">Plakobranchus ocellatus</name>
    <dbReference type="NCBI Taxonomy" id="259542"/>
    <lineage>
        <taxon>Eukaryota</taxon>
        <taxon>Metazoa</taxon>
        <taxon>Spiralia</taxon>
        <taxon>Lophotrochozoa</taxon>
        <taxon>Mollusca</taxon>
        <taxon>Gastropoda</taxon>
        <taxon>Heterobranchia</taxon>
        <taxon>Euthyneura</taxon>
        <taxon>Panpulmonata</taxon>
        <taxon>Sacoglossa</taxon>
        <taxon>Placobranchoidea</taxon>
        <taxon>Plakobranchidae</taxon>
        <taxon>Plakobranchus</taxon>
    </lineage>
</organism>
<evidence type="ECO:0000313" key="2">
    <source>
        <dbReference type="Proteomes" id="UP000735302"/>
    </source>
</evidence>
<protein>
    <submittedName>
        <fullName evidence="1">Uncharacterized protein</fullName>
    </submittedName>
</protein>
<comment type="caution">
    <text evidence="1">The sequence shown here is derived from an EMBL/GenBank/DDBJ whole genome shotgun (WGS) entry which is preliminary data.</text>
</comment>
<gene>
    <name evidence="1" type="ORF">PoB_002238000</name>
</gene>
<name>A0AAV3ZMU4_9GAST</name>
<accession>A0AAV3ZMU4</accession>
<dbReference type="Proteomes" id="UP000735302">
    <property type="component" value="Unassembled WGS sequence"/>
</dbReference>
<proteinExistence type="predicted"/>
<keyword evidence="2" id="KW-1185">Reference proteome</keyword>
<evidence type="ECO:0000313" key="1">
    <source>
        <dbReference type="EMBL" id="GFN95874.1"/>
    </source>
</evidence>
<dbReference type="EMBL" id="BLXT01002563">
    <property type="protein sequence ID" value="GFN95874.1"/>
    <property type="molecule type" value="Genomic_DNA"/>
</dbReference>